<dbReference type="InterPro" id="IPR001087">
    <property type="entry name" value="GDSL"/>
</dbReference>
<dbReference type="InterPro" id="IPR035669">
    <property type="entry name" value="SGNH_plant_lipase-like"/>
</dbReference>
<feature type="signal peptide" evidence="5">
    <location>
        <begin position="1"/>
        <end position="22"/>
    </location>
</feature>
<protein>
    <submittedName>
        <fullName evidence="6">Alpha-L-fucosidase</fullName>
        <ecNumber evidence="6">3.2.1.51</ecNumber>
    </submittedName>
    <submittedName>
        <fullName evidence="7">Putative SGNH hydrolase-type esterase domain-containing protein</fullName>
    </submittedName>
</protein>
<organism evidence="7 8">
    <name type="scientific">Helianthus annuus</name>
    <name type="common">Common sunflower</name>
    <dbReference type="NCBI Taxonomy" id="4232"/>
    <lineage>
        <taxon>Eukaryota</taxon>
        <taxon>Viridiplantae</taxon>
        <taxon>Streptophyta</taxon>
        <taxon>Embryophyta</taxon>
        <taxon>Tracheophyta</taxon>
        <taxon>Spermatophyta</taxon>
        <taxon>Magnoliopsida</taxon>
        <taxon>eudicotyledons</taxon>
        <taxon>Gunneridae</taxon>
        <taxon>Pentapetalae</taxon>
        <taxon>asterids</taxon>
        <taxon>campanulids</taxon>
        <taxon>Asterales</taxon>
        <taxon>Asteraceae</taxon>
        <taxon>Asteroideae</taxon>
        <taxon>Heliantheae alliance</taxon>
        <taxon>Heliantheae</taxon>
        <taxon>Helianthus</taxon>
    </lineage>
</organism>
<dbReference type="EC" id="3.2.1.51" evidence="6"/>
<evidence type="ECO:0000313" key="8">
    <source>
        <dbReference type="Proteomes" id="UP000215914"/>
    </source>
</evidence>
<dbReference type="InParanoid" id="A0A251UG98"/>
<reference evidence="6" key="3">
    <citation type="submission" date="2020-06" db="EMBL/GenBank/DDBJ databases">
        <title>Helianthus annuus Genome sequencing and assembly Release 2.</title>
        <authorList>
            <person name="Gouzy J."/>
            <person name="Langlade N."/>
            <person name="Munos S."/>
        </authorList>
    </citation>
    <scope>NUCLEOTIDE SEQUENCE</scope>
    <source>
        <tissue evidence="6">Leaves</tissue>
    </source>
</reference>
<dbReference type="CDD" id="cd01837">
    <property type="entry name" value="SGNH_plant_lipase_like"/>
    <property type="match status" value="1"/>
</dbReference>
<evidence type="ECO:0000256" key="2">
    <source>
        <dbReference type="ARBA" id="ARBA00022729"/>
    </source>
</evidence>
<dbReference type="Pfam" id="PF00657">
    <property type="entry name" value="Lipase_GDSL"/>
    <property type="match status" value="1"/>
</dbReference>
<keyword evidence="3 7" id="KW-0378">Hydrolase</keyword>
<dbReference type="EMBL" id="CM007895">
    <property type="protein sequence ID" value="OTG22124.1"/>
    <property type="molecule type" value="Genomic_DNA"/>
</dbReference>
<dbReference type="Gene3D" id="3.40.50.1110">
    <property type="entry name" value="SGNH hydrolase"/>
    <property type="match status" value="1"/>
</dbReference>
<evidence type="ECO:0000256" key="5">
    <source>
        <dbReference type="SAM" id="SignalP"/>
    </source>
</evidence>
<keyword evidence="6" id="KW-0326">Glycosidase</keyword>
<keyword evidence="8" id="KW-1185">Reference proteome</keyword>
<dbReference type="EMBL" id="MNCJ02000321">
    <property type="protein sequence ID" value="KAF5801054.1"/>
    <property type="molecule type" value="Genomic_DNA"/>
</dbReference>
<sequence>MKIVNAFWGLLWFSMLFGISLSRPMIINFGDANSDTGGVLAGAGLPIGLPHGITFFHKGTGRFGDGRLILDFICEHLKLGYLSPYMESLAPNFTSGVNFAVAGGMILPPFIPFHLGAQVRQFIHFKNRSLELLSQGSGNFINEDGFRNALYMIDMGQNDILEALYASNLTYAPVAAQIPSFVADTKLAIQNLYQYGARKFWIFSTGPQGCAPKELALHAHKDTDLDSIGCYRVHNDLSKLFNKGLSRMCDELRPVLKDAVIVYVDVYKIKYDLFANPSKYGFVKPHKACCGYGGDPNNYNVKATCGQPGYNMCSNVSSAIIWDGVHYTEAANKIVASEILSMSLLKLDEFW</sequence>
<dbReference type="OMA" id="IMILTIY"/>
<evidence type="ECO:0000256" key="4">
    <source>
        <dbReference type="ARBA" id="ARBA00023180"/>
    </source>
</evidence>
<accession>A0A251UG98</accession>
<reference evidence="6 8" key="1">
    <citation type="journal article" date="2017" name="Nature">
        <title>The sunflower genome provides insights into oil metabolism, flowering and Asterid evolution.</title>
        <authorList>
            <person name="Badouin H."/>
            <person name="Gouzy J."/>
            <person name="Grassa C.J."/>
            <person name="Murat F."/>
            <person name="Staton S.E."/>
            <person name="Cottret L."/>
            <person name="Lelandais-Briere C."/>
            <person name="Owens G.L."/>
            <person name="Carrere S."/>
            <person name="Mayjonade B."/>
            <person name="Legrand L."/>
            <person name="Gill N."/>
            <person name="Kane N.C."/>
            <person name="Bowers J.E."/>
            <person name="Hubner S."/>
            <person name="Bellec A."/>
            <person name="Berard A."/>
            <person name="Berges H."/>
            <person name="Blanchet N."/>
            <person name="Boniface M.C."/>
            <person name="Brunel D."/>
            <person name="Catrice O."/>
            <person name="Chaidir N."/>
            <person name="Claudel C."/>
            <person name="Donnadieu C."/>
            <person name="Faraut T."/>
            <person name="Fievet G."/>
            <person name="Helmstetter N."/>
            <person name="King M."/>
            <person name="Knapp S.J."/>
            <person name="Lai Z."/>
            <person name="Le Paslier M.C."/>
            <person name="Lippi Y."/>
            <person name="Lorenzon L."/>
            <person name="Mandel J.R."/>
            <person name="Marage G."/>
            <person name="Marchand G."/>
            <person name="Marquand E."/>
            <person name="Bret-Mestries E."/>
            <person name="Morien E."/>
            <person name="Nambeesan S."/>
            <person name="Nguyen T."/>
            <person name="Pegot-Espagnet P."/>
            <person name="Pouilly N."/>
            <person name="Raftis F."/>
            <person name="Sallet E."/>
            <person name="Schiex T."/>
            <person name="Thomas J."/>
            <person name="Vandecasteele C."/>
            <person name="Vares D."/>
            <person name="Vear F."/>
            <person name="Vautrin S."/>
            <person name="Crespi M."/>
            <person name="Mangin B."/>
            <person name="Burke J.M."/>
            <person name="Salse J."/>
            <person name="Munos S."/>
            <person name="Vincourt P."/>
            <person name="Rieseberg L.H."/>
            <person name="Langlade N.B."/>
        </authorList>
    </citation>
    <scope>NUCLEOTIDE SEQUENCE [LARGE SCALE GENOMIC DNA]</scope>
    <source>
        <strain evidence="8">cv. SF193</strain>
        <tissue evidence="6">Leaves</tissue>
    </source>
</reference>
<dbReference type="SUPFAM" id="SSF52266">
    <property type="entry name" value="SGNH hydrolase"/>
    <property type="match status" value="1"/>
</dbReference>
<evidence type="ECO:0000313" key="7">
    <source>
        <dbReference type="EMBL" id="OTG22124.1"/>
    </source>
</evidence>
<dbReference type="GO" id="GO:0004560">
    <property type="term" value="F:alpha-L-fucosidase activity"/>
    <property type="evidence" value="ECO:0007669"/>
    <property type="project" value="UniProtKB-EC"/>
</dbReference>
<dbReference type="FunCoup" id="A0A251UG98">
    <property type="interactions" value="102"/>
</dbReference>
<feature type="chain" id="PRO_5012513116" evidence="5">
    <location>
        <begin position="23"/>
        <end position="351"/>
    </location>
</feature>
<reference evidence="7" key="2">
    <citation type="submission" date="2017-02" db="EMBL/GenBank/DDBJ databases">
        <title>Sunflower complete genome.</title>
        <authorList>
            <person name="Langlade N."/>
            <person name="Munos S."/>
        </authorList>
    </citation>
    <scope>NUCLEOTIDE SEQUENCE [LARGE SCALE GENOMIC DNA]</scope>
    <source>
        <tissue evidence="7">Leaves</tissue>
    </source>
</reference>
<dbReference type="InterPro" id="IPR036514">
    <property type="entry name" value="SGNH_hydro_sf"/>
</dbReference>
<evidence type="ECO:0000256" key="1">
    <source>
        <dbReference type="ARBA" id="ARBA00008668"/>
    </source>
</evidence>
<dbReference type="AlphaFoldDB" id="A0A251UG98"/>
<keyword evidence="2 5" id="KW-0732">Signal</keyword>
<dbReference type="PANTHER" id="PTHR22835:SF682">
    <property type="entry name" value="ALPHA-L-FUCOSIDASE"/>
    <property type="match status" value="1"/>
</dbReference>
<dbReference type="Proteomes" id="UP000215914">
    <property type="component" value="Chromosome 6"/>
</dbReference>
<dbReference type="OrthoDB" id="655468at2759"/>
<evidence type="ECO:0000256" key="3">
    <source>
        <dbReference type="ARBA" id="ARBA00022801"/>
    </source>
</evidence>
<name>A0A251UG98_HELAN</name>
<evidence type="ECO:0000313" key="6">
    <source>
        <dbReference type="EMBL" id="KAF5801054.1"/>
    </source>
</evidence>
<comment type="similarity">
    <text evidence="1">Belongs to the 'GDSL' lipolytic enzyme family.</text>
</comment>
<dbReference type="PANTHER" id="PTHR22835">
    <property type="entry name" value="ZINC FINGER FYVE DOMAIN CONTAINING PROTEIN"/>
    <property type="match status" value="1"/>
</dbReference>
<proteinExistence type="inferred from homology"/>
<keyword evidence="4" id="KW-0325">Glycoprotein</keyword>
<dbReference type="GO" id="GO:0016788">
    <property type="term" value="F:hydrolase activity, acting on ester bonds"/>
    <property type="evidence" value="ECO:0007669"/>
    <property type="project" value="InterPro"/>
</dbReference>
<dbReference type="Gramene" id="mRNA:HanXRQr2_Chr06g0243681">
    <property type="protein sequence ID" value="mRNA:HanXRQr2_Chr06g0243681"/>
    <property type="gene ID" value="HanXRQr2_Chr06g0243681"/>
</dbReference>
<gene>
    <name evidence="7" type="ORF">HannXRQ_Chr06g0168051</name>
    <name evidence="6" type="ORF">HanXRQr2_Chr06g0243681</name>
</gene>